<evidence type="ECO:0000256" key="1">
    <source>
        <dbReference type="SAM" id="SignalP"/>
    </source>
</evidence>
<dbReference type="Proteomes" id="UP000315525">
    <property type="component" value="Unassembled WGS sequence"/>
</dbReference>
<evidence type="ECO:0000313" key="4">
    <source>
        <dbReference type="Proteomes" id="UP000315525"/>
    </source>
</evidence>
<name>A0A523US21_UNCT6</name>
<keyword evidence="1" id="KW-0732">Signal</keyword>
<protein>
    <recommendedName>
        <fullName evidence="2">FlgD/Vpr Ig-like domain-containing protein</fullName>
    </recommendedName>
</protein>
<dbReference type="SUPFAM" id="SSF49344">
    <property type="entry name" value="CBD9-like"/>
    <property type="match status" value="1"/>
</dbReference>
<sequence length="896" mass="95813">MSMSKSSLVLLVLAVLLGSGIASAQTDFLIWDADLNANSGPAIETALTSKGFQGIYTTDINPYLGSLTDYCAIFICLGVYDLNYALSPGAIVTALTSYLDNNGKIYMEGGDTWAYDTPTALHAYFNINGLEDGFGDVGTVLGQGGTFTAGMSFNYSGDNEYIDRLDPIATAVVVFANQTPAYNNGIAYDDGGGSYKTVGASFEFSGLDDATPPSTKADLADSIMSFFGCAPTLCDSNVSVVSINNPGTWVAPNSPTAPQATVQNIGLMTVSFDVTCVIDTAGSPVYTNTQSVVDLPSGNSQAVNFANWTPGGVGTCYDVTVYTQLVDDCQPENDTAFGNTCAFDTSWTIVSPLTTNPPTMDGNIGGAEWADAAQRDVSNILDNTMSNPGSAYLYVKNDSNNVYFGLDIIIDNTLDEWDAFISFFDDNNDGAWPVWPFPLEGQLYVEQHAAGDSIKFFAWNSDSGVQTFCDAGALQGAVGFGSGRVQYEIALPLLAIPDTFCGDYVSLQCGPCDTVGFWLTAIDLGTSPTSYPAWWPPTADYPGMLDPPRMGQLILSCGAIHDGGATSVTAPPDTVCIDSSYQVCAMVENFGAFSETFDAVATINGWTDTVQVVDLAPGSSVEICFANYWTVPSFADTSYTVTICTEVTDDNNSANDCASKSVYADSCIPAVHDGAVISKQFPPDTVMTDSTYQVEVMVVNFGNVSETFTVDFNIPAAIYAETESVFNLGAGATTSVSFANWTVPTTPDSFWYAWSACTQVTDDNNSANDCLMDSIFAWTDTTTIPGVEEGWRVAAIPTIFALGQSNPNPFDRTTAIRYQIPTPRHVTLRVYDIVGKRVRTLVDREKGAGYYTAVWDGRDDGGEELSSGVYFYCLKAWAGSGKEEFTATRKLVVMKK</sequence>
<dbReference type="Gene3D" id="2.60.40.4070">
    <property type="match status" value="1"/>
</dbReference>
<dbReference type="Pfam" id="PF13860">
    <property type="entry name" value="FlgD_ig"/>
    <property type="match status" value="1"/>
</dbReference>
<gene>
    <name evidence="3" type="ORF">E3J62_07750</name>
</gene>
<comment type="caution">
    <text evidence="3">The sequence shown here is derived from an EMBL/GenBank/DDBJ whole genome shotgun (WGS) entry which is preliminary data.</text>
</comment>
<evidence type="ECO:0000259" key="2">
    <source>
        <dbReference type="Pfam" id="PF13860"/>
    </source>
</evidence>
<dbReference type="AlphaFoldDB" id="A0A523US21"/>
<feature type="chain" id="PRO_5021813843" description="FlgD/Vpr Ig-like domain-containing protein" evidence="1">
    <location>
        <begin position="25"/>
        <end position="896"/>
    </location>
</feature>
<feature type="signal peptide" evidence="1">
    <location>
        <begin position="1"/>
        <end position="24"/>
    </location>
</feature>
<dbReference type="InterPro" id="IPR013783">
    <property type="entry name" value="Ig-like_fold"/>
</dbReference>
<dbReference type="Gene3D" id="2.60.40.10">
    <property type="entry name" value="Immunoglobulins"/>
    <property type="match status" value="1"/>
</dbReference>
<dbReference type="Gene3D" id="2.60.40.1190">
    <property type="match status" value="1"/>
</dbReference>
<evidence type="ECO:0000313" key="3">
    <source>
        <dbReference type="EMBL" id="TET45304.1"/>
    </source>
</evidence>
<reference evidence="3 4" key="1">
    <citation type="submission" date="2019-03" db="EMBL/GenBank/DDBJ databases">
        <title>Metabolic potential of uncultured bacteria and archaea associated with petroleum seepage in deep-sea sediments.</title>
        <authorList>
            <person name="Dong X."/>
            <person name="Hubert C."/>
        </authorList>
    </citation>
    <scope>NUCLEOTIDE SEQUENCE [LARGE SCALE GENOMIC DNA]</scope>
    <source>
        <strain evidence="3">E44_bin18</strain>
    </source>
</reference>
<accession>A0A523US21</accession>
<organism evidence="3 4">
    <name type="scientific">candidate division TA06 bacterium</name>
    <dbReference type="NCBI Taxonomy" id="2250710"/>
    <lineage>
        <taxon>Bacteria</taxon>
        <taxon>Bacteria division TA06</taxon>
    </lineage>
</organism>
<feature type="domain" description="FlgD/Vpr Ig-like" evidence="2">
    <location>
        <begin position="815"/>
        <end position="877"/>
    </location>
</feature>
<dbReference type="EMBL" id="SOJN01000087">
    <property type="protein sequence ID" value="TET45304.1"/>
    <property type="molecule type" value="Genomic_DNA"/>
</dbReference>
<dbReference type="InterPro" id="IPR025965">
    <property type="entry name" value="FlgD/Vpr_Ig-like"/>
</dbReference>
<proteinExistence type="predicted"/>